<evidence type="ECO:0000313" key="2">
    <source>
        <dbReference type="EMBL" id="HIV62627.1"/>
    </source>
</evidence>
<reference evidence="2" key="2">
    <citation type="submission" date="2021-04" db="EMBL/GenBank/DDBJ databases">
        <authorList>
            <person name="Gilroy R."/>
        </authorList>
    </citation>
    <scope>NUCLEOTIDE SEQUENCE</scope>
    <source>
        <strain evidence="2">CHK193-4272</strain>
    </source>
</reference>
<dbReference type="Gene3D" id="3.10.450.50">
    <property type="match status" value="1"/>
</dbReference>
<comment type="caution">
    <text evidence="2">The sequence shown here is derived from an EMBL/GenBank/DDBJ whole genome shotgun (WGS) entry which is preliminary data.</text>
</comment>
<name>A0A9D1PIJ5_9FIRM</name>
<dbReference type="SUPFAM" id="SSF54427">
    <property type="entry name" value="NTF2-like"/>
    <property type="match status" value="1"/>
</dbReference>
<evidence type="ECO:0000313" key="3">
    <source>
        <dbReference type="Proteomes" id="UP000886808"/>
    </source>
</evidence>
<dbReference type="InterPro" id="IPR037401">
    <property type="entry name" value="SnoaL-like"/>
</dbReference>
<dbReference type="Pfam" id="PF13474">
    <property type="entry name" value="SnoaL_3"/>
    <property type="match status" value="1"/>
</dbReference>
<reference evidence="2" key="1">
    <citation type="journal article" date="2021" name="PeerJ">
        <title>Extensive microbial diversity within the chicken gut microbiome revealed by metagenomics and culture.</title>
        <authorList>
            <person name="Gilroy R."/>
            <person name="Ravi A."/>
            <person name="Getino M."/>
            <person name="Pursley I."/>
            <person name="Horton D.L."/>
            <person name="Alikhan N.F."/>
            <person name="Baker D."/>
            <person name="Gharbi K."/>
            <person name="Hall N."/>
            <person name="Watson M."/>
            <person name="Adriaenssens E.M."/>
            <person name="Foster-Nyarko E."/>
            <person name="Jarju S."/>
            <person name="Secka A."/>
            <person name="Antonio M."/>
            <person name="Oren A."/>
            <person name="Chaudhuri R.R."/>
            <person name="La Ragione R."/>
            <person name="Hildebrand F."/>
            <person name="Pallen M.J."/>
        </authorList>
    </citation>
    <scope>NUCLEOTIDE SEQUENCE</scope>
    <source>
        <strain evidence="2">CHK193-4272</strain>
    </source>
</reference>
<dbReference type="InterPro" id="IPR032710">
    <property type="entry name" value="NTF2-like_dom_sf"/>
</dbReference>
<evidence type="ECO:0000259" key="1">
    <source>
        <dbReference type="Pfam" id="PF13474"/>
    </source>
</evidence>
<feature type="domain" description="SnoaL-like" evidence="1">
    <location>
        <begin position="22"/>
        <end position="136"/>
    </location>
</feature>
<accession>A0A9D1PIJ5</accession>
<organism evidence="2 3">
    <name type="scientific">Candidatus Butyricicoccus avistercoris</name>
    <dbReference type="NCBI Taxonomy" id="2838518"/>
    <lineage>
        <taxon>Bacteria</taxon>
        <taxon>Bacillati</taxon>
        <taxon>Bacillota</taxon>
        <taxon>Clostridia</taxon>
        <taxon>Eubacteriales</taxon>
        <taxon>Butyricicoccaceae</taxon>
        <taxon>Butyricicoccus</taxon>
    </lineage>
</organism>
<protein>
    <submittedName>
        <fullName evidence="2">Nuclear transport factor 2 family protein</fullName>
    </submittedName>
</protein>
<dbReference type="EMBL" id="DXIE01000042">
    <property type="protein sequence ID" value="HIV62627.1"/>
    <property type="molecule type" value="Genomic_DNA"/>
</dbReference>
<sequence length="155" mass="18166">MFILSENTSVENQIINLTSYMFHKHYCENDAEYIIEQMDNDIVWIGAAEHEFKTGLENVSSVFEEFKGKIPKCNISDEEYHVIKIAPKAYLCSGRMWIATDESTKISLRAHQRVTMIFREYDGYIKCCHIHISNPYCEMVDDDMRFSYKNVKAVI</sequence>
<dbReference type="Proteomes" id="UP000886808">
    <property type="component" value="Unassembled WGS sequence"/>
</dbReference>
<dbReference type="AlphaFoldDB" id="A0A9D1PIJ5"/>
<gene>
    <name evidence="2" type="ORF">H9746_07290</name>
</gene>
<proteinExistence type="predicted"/>